<evidence type="ECO:0000313" key="2">
    <source>
        <dbReference type="EMBL" id="RYB03267.1"/>
    </source>
</evidence>
<dbReference type="InterPro" id="IPR023614">
    <property type="entry name" value="Porin_dom_sf"/>
</dbReference>
<dbReference type="Gene3D" id="2.40.160.10">
    <property type="entry name" value="Porin"/>
    <property type="match status" value="1"/>
</dbReference>
<feature type="signal peptide" evidence="1">
    <location>
        <begin position="1"/>
        <end position="29"/>
    </location>
</feature>
<dbReference type="SUPFAM" id="SSF56935">
    <property type="entry name" value="Porins"/>
    <property type="match status" value="1"/>
</dbReference>
<protein>
    <submittedName>
        <fullName evidence="2">Porin</fullName>
    </submittedName>
</protein>
<dbReference type="InterPro" id="IPR010870">
    <property type="entry name" value="Porin_O/P"/>
</dbReference>
<accession>A0A4V1RIC5</accession>
<proteinExistence type="predicted"/>
<dbReference type="Pfam" id="PF07396">
    <property type="entry name" value="Porin_O_P"/>
    <property type="match status" value="1"/>
</dbReference>
<organism evidence="2 3">
    <name type="scientific">Lichenibacterium ramalinae</name>
    <dbReference type="NCBI Taxonomy" id="2316527"/>
    <lineage>
        <taxon>Bacteria</taxon>
        <taxon>Pseudomonadati</taxon>
        <taxon>Pseudomonadota</taxon>
        <taxon>Alphaproteobacteria</taxon>
        <taxon>Hyphomicrobiales</taxon>
        <taxon>Lichenihabitantaceae</taxon>
        <taxon>Lichenibacterium</taxon>
    </lineage>
</organism>
<evidence type="ECO:0000256" key="1">
    <source>
        <dbReference type="SAM" id="SignalP"/>
    </source>
</evidence>
<comment type="caution">
    <text evidence="2">The sequence shown here is derived from an EMBL/GenBank/DDBJ whole genome shotgun (WGS) entry which is preliminary data.</text>
</comment>
<dbReference type="EMBL" id="QYBC01000015">
    <property type="protein sequence ID" value="RYB03267.1"/>
    <property type="molecule type" value="Genomic_DNA"/>
</dbReference>
<reference evidence="2 3" key="2">
    <citation type="submission" date="2019-02" db="EMBL/GenBank/DDBJ databases">
        <title>'Lichenibacterium ramalinii' gen. nov. sp. nov., 'Lichenibacterium minor' gen. nov. sp. nov.</title>
        <authorList>
            <person name="Pankratov T."/>
        </authorList>
    </citation>
    <scope>NUCLEOTIDE SEQUENCE [LARGE SCALE GENOMIC DNA]</scope>
    <source>
        <strain evidence="2 3">RmlP001</strain>
    </source>
</reference>
<reference evidence="2 3" key="1">
    <citation type="submission" date="2018-09" db="EMBL/GenBank/DDBJ databases">
        <authorList>
            <person name="Grouzdev D.S."/>
            <person name="Krutkina M.S."/>
        </authorList>
    </citation>
    <scope>NUCLEOTIDE SEQUENCE [LARGE SCALE GENOMIC DNA]</scope>
    <source>
        <strain evidence="2 3">RmlP001</strain>
    </source>
</reference>
<keyword evidence="3" id="KW-1185">Reference proteome</keyword>
<dbReference type="AlphaFoldDB" id="A0A4V1RIC5"/>
<dbReference type="OrthoDB" id="7217987at2"/>
<gene>
    <name evidence="2" type="ORF">D3272_17745</name>
</gene>
<feature type="chain" id="PRO_5020762065" evidence="1">
    <location>
        <begin position="30"/>
        <end position="444"/>
    </location>
</feature>
<sequence>MPGRSLASTMLLVATVLCAPCGLAAPSLAQSQPSGPGDGALPFFAAASVPLDGGTLSLDTKGITVKRDDDAIKFRIGGRVQIDAGSASLSPRSLGPALTDDVALRRSYFETYLTLHDAVEVAFQYDFANAAQPIQDAVLAYRGLPQVIASVGNFKEPVGQDQLRSNDTTTFVERALTNAFYPGRNFGGVVASYGDRWTAAAGVFGNNANGGIGDNGIAGAARFTYAPLLDRDQLLHVGVGGSYRALDPNLTAFTISSRPEDNEAARPLVSTGTLRGARDVGRVDVEAIYQFASYRITGEYAVAAVGGVAPSATAAQRGDRVFQSGYVEAAWVVNGTGRPYRVAPKYGADFAVLGGVEIDDAQRISRGGFGVFEVAARYSAIDLQDGATLGGRQADVTAGLNWYPDRNIRLMADYIHATADPAAATLKAGRVDSDAVVGRLQIKW</sequence>
<dbReference type="Proteomes" id="UP000289411">
    <property type="component" value="Unassembled WGS sequence"/>
</dbReference>
<evidence type="ECO:0000313" key="3">
    <source>
        <dbReference type="Proteomes" id="UP000289411"/>
    </source>
</evidence>
<keyword evidence="1" id="KW-0732">Signal</keyword>
<name>A0A4V1RIC5_9HYPH</name>